<accession>A0AA44BEX7</accession>
<dbReference type="PANTHER" id="PTHR43839:SF3">
    <property type="entry name" value="OLIGOPEPTIDE ABC TRANSPORTER, PERMEASE PROTEIN"/>
    <property type="match status" value="1"/>
</dbReference>
<dbReference type="Gene3D" id="1.10.3720.10">
    <property type="entry name" value="MetI-like"/>
    <property type="match status" value="1"/>
</dbReference>
<feature type="transmembrane region" description="Helical" evidence="5">
    <location>
        <begin position="216"/>
        <end position="241"/>
    </location>
</feature>
<dbReference type="CDD" id="cd06261">
    <property type="entry name" value="TM_PBP2"/>
    <property type="match status" value="1"/>
</dbReference>
<dbReference type="GO" id="GO:0055085">
    <property type="term" value="P:transmembrane transport"/>
    <property type="evidence" value="ECO:0007669"/>
    <property type="project" value="InterPro"/>
</dbReference>
<evidence type="ECO:0000256" key="3">
    <source>
        <dbReference type="ARBA" id="ARBA00022989"/>
    </source>
</evidence>
<feature type="transmembrane region" description="Helical" evidence="5">
    <location>
        <begin position="283"/>
        <end position="303"/>
    </location>
</feature>
<gene>
    <name evidence="7" type="ORF">ISALK_13335</name>
</gene>
<organism evidence="7 8">
    <name type="scientific">Isachenkonia alkalipeptolytica</name>
    <dbReference type="NCBI Taxonomy" id="2565777"/>
    <lineage>
        <taxon>Bacteria</taxon>
        <taxon>Bacillati</taxon>
        <taxon>Bacillota</taxon>
        <taxon>Clostridia</taxon>
        <taxon>Eubacteriales</taxon>
        <taxon>Clostridiaceae</taxon>
        <taxon>Isachenkonia</taxon>
    </lineage>
</organism>
<keyword evidence="4 5" id="KW-0472">Membrane</keyword>
<evidence type="ECO:0000313" key="7">
    <source>
        <dbReference type="EMBL" id="NBG89472.1"/>
    </source>
</evidence>
<dbReference type="EMBL" id="SUMG01000026">
    <property type="protein sequence ID" value="NBG89472.1"/>
    <property type="molecule type" value="Genomic_DNA"/>
</dbReference>
<dbReference type="Pfam" id="PF00528">
    <property type="entry name" value="BPD_transp_1"/>
    <property type="match status" value="1"/>
</dbReference>
<keyword evidence="2 5" id="KW-0812">Transmembrane</keyword>
<dbReference type="AlphaFoldDB" id="A0AA44BEX7"/>
<dbReference type="SUPFAM" id="SSF53187">
    <property type="entry name" value="Zn-dependent exopeptidases"/>
    <property type="match status" value="1"/>
</dbReference>
<feature type="domain" description="ABC transmembrane type-1" evidence="6">
    <location>
        <begin position="88"/>
        <end position="303"/>
    </location>
</feature>
<dbReference type="InterPro" id="IPR035906">
    <property type="entry name" value="MetI-like_sf"/>
</dbReference>
<dbReference type="PROSITE" id="PS50928">
    <property type="entry name" value="ABC_TM1"/>
    <property type="match status" value="1"/>
</dbReference>
<evidence type="ECO:0000256" key="5">
    <source>
        <dbReference type="RuleBase" id="RU363032"/>
    </source>
</evidence>
<dbReference type="InterPro" id="IPR000515">
    <property type="entry name" value="MetI-like"/>
</dbReference>
<feature type="transmembrane region" description="Helical" evidence="5">
    <location>
        <begin position="94"/>
        <end position="117"/>
    </location>
</feature>
<evidence type="ECO:0000313" key="8">
    <source>
        <dbReference type="Proteomes" id="UP000449710"/>
    </source>
</evidence>
<comment type="similarity">
    <text evidence="5">Belongs to the binding-protein-dependent transport system permease family.</text>
</comment>
<keyword evidence="3 5" id="KW-1133">Transmembrane helix</keyword>
<dbReference type="Gene3D" id="3.40.630.10">
    <property type="entry name" value="Zn peptidases"/>
    <property type="match status" value="1"/>
</dbReference>
<feature type="transmembrane region" description="Helical" evidence="5">
    <location>
        <begin position="12"/>
        <end position="28"/>
    </location>
</feature>
<dbReference type="InterPro" id="IPR007484">
    <property type="entry name" value="Peptidase_M28"/>
</dbReference>
<evidence type="ECO:0000256" key="4">
    <source>
        <dbReference type="ARBA" id="ARBA00023136"/>
    </source>
</evidence>
<comment type="subcellular location">
    <subcellularLocation>
        <location evidence="5">Cell membrane</location>
        <topology evidence="5">Multi-pass membrane protein</topology>
    </subcellularLocation>
    <subcellularLocation>
        <location evidence="1">Membrane</location>
        <topology evidence="1">Multi-pass membrane protein</topology>
    </subcellularLocation>
</comment>
<keyword evidence="5" id="KW-0813">Transport</keyword>
<keyword evidence="8" id="KW-1185">Reference proteome</keyword>
<dbReference type="PANTHER" id="PTHR43839">
    <property type="entry name" value="OPPC IN A BINDING PROTEIN-DEPENDENT TRANSPORT SYSTEM"/>
    <property type="match status" value="1"/>
</dbReference>
<name>A0AA44BEX7_9CLOT</name>
<dbReference type="GO" id="GO:0005886">
    <property type="term" value="C:plasma membrane"/>
    <property type="evidence" value="ECO:0007669"/>
    <property type="project" value="UniProtKB-SubCell"/>
</dbReference>
<feature type="transmembrane region" description="Helical" evidence="5">
    <location>
        <begin position="158"/>
        <end position="177"/>
    </location>
</feature>
<sequence>MVSLLRRINFPLLVGGVLVLVMLFAYFFPQALTDKNPNVEESAKYIEIRQDGEWVEEFATRPFPPNRENIMGSDEAGRDIYTRIIYGTRNTLRVALLVVLLRILVAMPLGIMAGMGVKPVSVFINMFNTFFTTIPKLLIAFVILNINYFRNLEMDRAIVAFAVVLTVIGWSKLASMIEDQTALIMEEDFIEGEVAVGKNPLQIGVQNLLPHLIPHVVSFLFIEIGMVLFLLAQLSVLTVFVGPRRMPLAEAFQGNFEMAFEPEWGSMLARAPEVIRLYPDRMWLTLFPALAFFLGVTAFNLTGEGLRIEFQKRNSQIVSFIRKGFFMASPKIYWMQLRNLKQYWRPVAGKSLTVILILGYFSYPAEASQHPFNVHRAKAHVEELTDEKYQGRLVGFEGGHKSGDYIIETLKSYDLEPWEGSYTQEFSPLDEAGGFYERLLVEEAYIEVDHGEGPERFYINEDFILPALGKNVIEPSEESLNEEGWIEYQGKTITYHQDHTSVTITDEQEYIPLIDVGGYGDIYSQLYVSGQSGMFARSVSHDFPTENDPRGISYNLGILDTDLYDRELMDTYSLNRTLIIPFEALRGALDGADVEVGFFMKPPKLPSHPGRNITALLPGKNWEEEGPREMIVIGAPYDGAYTGGRKGFSPAITATPAATNLEIARVLSGMEEPLEKTVMFIFWDGEYSLYPRRTRGSFHYTASQRTFQQADFPYNYIDVGYTGNEDLEQLEINIMHGQKRSDRSYLMRTSLSERLQDLGVDYRMFDASQRWARGSTSHALYGMNMNSQFSLGFGSNYFSYINHRDADMDTVNFEYMENMGQIIVDSITMNPHLKEPQK</sequence>
<evidence type="ECO:0000256" key="1">
    <source>
        <dbReference type="ARBA" id="ARBA00004141"/>
    </source>
</evidence>
<protein>
    <submittedName>
        <fullName evidence="7">ABC transporter permease subunit</fullName>
    </submittedName>
</protein>
<evidence type="ECO:0000259" key="6">
    <source>
        <dbReference type="PROSITE" id="PS50928"/>
    </source>
</evidence>
<feature type="transmembrane region" description="Helical" evidence="5">
    <location>
        <begin position="123"/>
        <end position="146"/>
    </location>
</feature>
<dbReference type="Proteomes" id="UP000449710">
    <property type="component" value="Unassembled WGS sequence"/>
</dbReference>
<comment type="caution">
    <text evidence="7">The sequence shown here is derived from an EMBL/GenBank/DDBJ whole genome shotgun (WGS) entry which is preliminary data.</text>
</comment>
<dbReference type="RefSeq" id="WP_160723182.1">
    <property type="nucleotide sequence ID" value="NZ_SUMG01000026.1"/>
</dbReference>
<evidence type="ECO:0000256" key="2">
    <source>
        <dbReference type="ARBA" id="ARBA00022692"/>
    </source>
</evidence>
<dbReference type="SUPFAM" id="SSF161098">
    <property type="entry name" value="MetI-like"/>
    <property type="match status" value="1"/>
</dbReference>
<proteinExistence type="inferred from homology"/>
<reference evidence="7 8" key="1">
    <citation type="submission" date="2019-04" db="EMBL/GenBank/DDBJ databases">
        <title>Isachenkonia alkalipeptolytica gen. nov. sp. nov. a new anaerobic, alkiliphilic organothrophic bacterium capable to reduce synthesized ferrihydrite isolated from a soda lake.</title>
        <authorList>
            <person name="Toshchakov S.V."/>
            <person name="Zavarzina D.G."/>
            <person name="Zhilina T.N."/>
            <person name="Kostrikina N.A."/>
            <person name="Kublanov I.V."/>
        </authorList>
    </citation>
    <scope>NUCLEOTIDE SEQUENCE [LARGE SCALE GENOMIC DNA]</scope>
    <source>
        <strain evidence="7 8">Z-1701</strain>
    </source>
</reference>
<dbReference type="Pfam" id="PF04389">
    <property type="entry name" value="Peptidase_M28"/>
    <property type="match status" value="1"/>
</dbReference>